<feature type="domain" description="Pyruvate kinase C-terminal" evidence="15">
    <location>
        <begin position="402"/>
        <end position="518"/>
    </location>
</feature>
<dbReference type="InterPro" id="IPR040442">
    <property type="entry name" value="Pyrv_kinase-like_dom_sf"/>
</dbReference>
<dbReference type="GO" id="GO:0016301">
    <property type="term" value="F:kinase activity"/>
    <property type="evidence" value="ECO:0007669"/>
    <property type="project" value="UniProtKB-KW"/>
</dbReference>
<dbReference type="Gene3D" id="3.40.1380.20">
    <property type="entry name" value="Pyruvate kinase, C-terminal domain"/>
    <property type="match status" value="1"/>
</dbReference>
<dbReference type="SUPFAM" id="SSF52935">
    <property type="entry name" value="PK C-terminal domain-like"/>
    <property type="match status" value="1"/>
</dbReference>
<dbReference type="Gene3D" id="3.20.20.60">
    <property type="entry name" value="Phosphoenolpyruvate-binding domains"/>
    <property type="match status" value="1"/>
</dbReference>
<evidence type="ECO:0000259" key="15">
    <source>
        <dbReference type="Pfam" id="PF02887"/>
    </source>
</evidence>
<keyword evidence="9" id="KW-0067">ATP-binding</keyword>
<keyword evidence="12" id="KW-0670">Pyruvate</keyword>
<dbReference type="InterPro" id="IPR001697">
    <property type="entry name" value="Pyr_Knase"/>
</dbReference>
<evidence type="ECO:0000256" key="8">
    <source>
        <dbReference type="ARBA" id="ARBA00022777"/>
    </source>
</evidence>
<dbReference type="PANTHER" id="PTHR11817">
    <property type="entry name" value="PYRUVATE KINASE"/>
    <property type="match status" value="1"/>
</dbReference>
<keyword evidence="8 13" id="KW-0418">Kinase</keyword>
<dbReference type="SUPFAM" id="SSF50800">
    <property type="entry name" value="PK beta-barrel domain-like"/>
    <property type="match status" value="1"/>
</dbReference>
<dbReference type="GO" id="GO:0030955">
    <property type="term" value="F:potassium ion binding"/>
    <property type="evidence" value="ECO:0007669"/>
    <property type="project" value="InterPro"/>
</dbReference>
<evidence type="ECO:0000313" key="17">
    <source>
        <dbReference type="Proteomes" id="UP001154114"/>
    </source>
</evidence>
<evidence type="ECO:0000256" key="13">
    <source>
        <dbReference type="RuleBase" id="RU000504"/>
    </source>
</evidence>
<feature type="domain" description="Pyruvate kinase barrel" evidence="14">
    <location>
        <begin position="32"/>
        <end position="362"/>
    </location>
</feature>
<dbReference type="PRINTS" id="PR01050">
    <property type="entry name" value="PYRUVTKNASE"/>
</dbReference>
<comment type="pathway">
    <text evidence="2 13">Carbohydrate degradation; glycolysis; pyruvate from D-glyceraldehyde 3-phosphate: step 5/5.</text>
</comment>
<dbReference type="Pfam" id="PF02887">
    <property type="entry name" value="PK_C"/>
    <property type="match status" value="1"/>
</dbReference>
<evidence type="ECO:0000256" key="5">
    <source>
        <dbReference type="ARBA" id="ARBA00022679"/>
    </source>
</evidence>
<keyword evidence="5 13" id="KW-0808">Transferase</keyword>
<evidence type="ECO:0000256" key="10">
    <source>
        <dbReference type="ARBA" id="ARBA00022842"/>
    </source>
</evidence>
<evidence type="ECO:0000256" key="6">
    <source>
        <dbReference type="ARBA" id="ARBA00022723"/>
    </source>
</evidence>
<dbReference type="InterPro" id="IPR011037">
    <property type="entry name" value="Pyrv_Knase-like_insert_dom_sf"/>
</dbReference>
<dbReference type="OrthoDB" id="7420547at2759"/>
<dbReference type="GO" id="GO:0004743">
    <property type="term" value="F:pyruvate kinase activity"/>
    <property type="evidence" value="ECO:0007669"/>
    <property type="project" value="UniProtKB-EC"/>
</dbReference>
<evidence type="ECO:0000256" key="11">
    <source>
        <dbReference type="ARBA" id="ARBA00023152"/>
    </source>
</evidence>
<dbReference type="GO" id="GO:0005524">
    <property type="term" value="F:ATP binding"/>
    <property type="evidence" value="ECO:0007669"/>
    <property type="project" value="UniProtKB-KW"/>
</dbReference>
<dbReference type="InterPro" id="IPR015795">
    <property type="entry name" value="Pyrv_Knase_C"/>
</dbReference>
<organism evidence="16 17">
    <name type="scientific">Chrysodeixis includens</name>
    <name type="common">Soybean looper</name>
    <name type="synonym">Pseudoplusia includens</name>
    <dbReference type="NCBI Taxonomy" id="689277"/>
    <lineage>
        <taxon>Eukaryota</taxon>
        <taxon>Metazoa</taxon>
        <taxon>Ecdysozoa</taxon>
        <taxon>Arthropoda</taxon>
        <taxon>Hexapoda</taxon>
        <taxon>Insecta</taxon>
        <taxon>Pterygota</taxon>
        <taxon>Neoptera</taxon>
        <taxon>Endopterygota</taxon>
        <taxon>Lepidoptera</taxon>
        <taxon>Glossata</taxon>
        <taxon>Ditrysia</taxon>
        <taxon>Noctuoidea</taxon>
        <taxon>Noctuidae</taxon>
        <taxon>Plusiinae</taxon>
        <taxon>Chrysodeixis</taxon>
    </lineage>
</organism>
<dbReference type="Pfam" id="PF00224">
    <property type="entry name" value="PK"/>
    <property type="match status" value="1"/>
</dbReference>
<name>A0A9P0FX62_CHRIL</name>
<evidence type="ECO:0000313" key="16">
    <source>
        <dbReference type="EMBL" id="CAH0605873.1"/>
    </source>
</evidence>
<dbReference type="GO" id="GO:0000287">
    <property type="term" value="F:magnesium ion binding"/>
    <property type="evidence" value="ECO:0007669"/>
    <property type="project" value="InterPro"/>
</dbReference>
<evidence type="ECO:0000256" key="4">
    <source>
        <dbReference type="ARBA" id="ARBA00012142"/>
    </source>
</evidence>
<dbReference type="InterPro" id="IPR036918">
    <property type="entry name" value="Pyrv_Knase_C_sf"/>
</dbReference>
<dbReference type="SUPFAM" id="SSF51621">
    <property type="entry name" value="Phosphoenolpyruvate/pyruvate domain"/>
    <property type="match status" value="1"/>
</dbReference>
<evidence type="ECO:0000256" key="9">
    <source>
        <dbReference type="ARBA" id="ARBA00022840"/>
    </source>
</evidence>
<evidence type="ECO:0000256" key="12">
    <source>
        <dbReference type="ARBA" id="ARBA00023317"/>
    </source>
</evidence>
<evidence type="ECO:0000259" key="14">
    <source>
        <dbReference type="Pfam" id="PF00224"/>
    </source>
</evidence>
<keyword evidence="11 13" id="KW-0324">Glycolysis</keyword>
<keyword evidence="7" id="KW-0547">Nucleotide-binding</keyword>
<dbReference type="EC" id="2.7.1.40" evidence="4 13"/>
<protein>
    <recommendedName>
        <fullName evidence="4 13">Pyruvate kinase</fullName>
        <ecNumber evidence="4 13">2.7.1.40</ecNumber>
    </recommendedName>
</protein>
<reference evidence="16" key="1">
    <citation type="submission" date="2021-12" db="EMBL/GenBank/DDBJ databases">
        <authorList>
            <person name="King R."/>
        </authorList>
    </citation>
    <scope>NUCLEOTIDE SEQUENCE</scope>
</reference>
<keyword evidence="10 13" id="KW-0460">Magnesium</keyword>
<evidence type="ECO:0000256" key="7">
    <source>
        <dbReference type="ARBA" id="ARBA00022741"/>
    </source>
</evidence>
<dbReference type="InterPro" id="IPR015793">
    <property type="entry name" value="Pyrv_Knase_brl"/>
</dbReference>
<proteinExistence type="inferred from homology"/>
<sequence>MFDPQGDPDEIEFENINICDPKHVETSNFQHRRSIICATFADPSIELVDVKKMMETGLNIARFKTSHSTRSEKVKLLKKFDKAASFLSSKHGLLAWPCATCIELKTCVVKTGMLEDDVFSITIAEDTEIILTCDVNLFNKCNQHQIFVDNPYLTAEVTVGMTISLGSDAVTAECTAILSPKSISCYVTKGGQLQNLAYVCMRGAKRISPYLAKQDLHIIRFAIEYQVDMLIINYARHADTLKKIKQYLGSKVKRPILVAGISTEEGLDNIDGIVKEADAIIFSREYFTYEIPMHLFEKLGIIQRFVAAKCRESCKPFFISGGVFRVALSTGVFHSQEYNDITNAILDGAAGFVLRETANIDYLIAVMKTLNTLCASVEPLTNDKKEFFRNVSQLKMPLNAAEACAVSCALVANENHVRVIVCPTVTGRTAYLLNWLRPINIIIAVTTKIRTMRLLNTQRSVIALLYKGTAHKSWFRSVQARVRFAIEYAVKKHWIRYGDPYVTLEKGTEVSSFCDCVRVWKVTTVQQSAVECPDSLRDFKLGDYIEPPPLRKRSISAKKENDDDELNGRDLDTILAEAMQRSTHK</sequence>
<comment type="cofactor">
    <cofactor evidence="1">
        <name>K(+)</name>
        <dbReference type="ChEBI" id="CHEBI:29103"/>
    </cofactor>
</comment>
<comment type="similarity">
    <text evidence="3 13">Belongs to the pyruvate kinase family.</text>
</comment>
<keyword evidence="6" id="KW-0479">Metal-binding</keyword>
<gene>
    <name evidence="16" type="ORF">CINC_LOCUS11799</name>
</gene>
<dbReference type="Gene3D" id="2.40.33.10">
    <property type="entry name" value="PK beta-barrel domain-like"/>
    <property type="match status" value="1"/>
</dbReference>
<dbReference type="InterPro" id="IPR015806">
    <property type="entry name" value="Pyrv_Knase_insert_dom_sf"/>
</dbReference>
<dbReference type="InterPro" id="IPR015813">
    <property type="entry name" value="Pyrv/PenolPyrv_kinase-like_dom"/>
</dbReference>
<evidence type="ECO:0000256" key="1">
    <source>
        <dbReference type="ARBA" id="ARBA00001958"/>
    </source>
</evidence>
<comment type="catalytic activity">
    <reaction evidence="13">
        <text>pyruvate + ATP = phosphoenolpyruvate + ADP + H(+)</text>
        <dbReference type="Rhea" id="RHEA:18157"/>
        <dbReference type="ChEBI" id="CHEBI:15361"/>
        <dbReference type="ChEBI" id="CHEBI:15378"/>
        <dbReference type="ChEBI" id="CHEBI:30616"/>
        <dbReference type="ChEBI" id="CHEBI:58702"/>
        <dbReference type="ChEBI" id="CHEBI:456216"/>
        <dbReference type="EC" id="2.7.1.40"/>
    </reaction>
</comment>
<dbReference type="AlphaFoldDB" id="A0A9P0FX62"/>
<accession>A0A9P0FX62</accession>
<dbReference type="Proteomes" id="UP001154114">
    <property type="component" value="Chromosome 6"/>
</dbReference>
<dbReference type="EMBL" id="LR824009">
    <property type="protein sequence ID" value="CAH0605873.1"/>
    <property type="molecule type" value="Genomic_DNA"/>
</dbReference>
<keyword evidence="17" id="KW-1185">Reference proteome</keyword>
<evidence type="ECO:0000256" key="3">
    <source>
        <dbReference type="ARBA" id="ARBA00008663"/>
    </source>
</evidence>
<evidence type="ECO:0000256" key="2">
    <source>
        <dbReference type="ARBA" id="ARBA00004997"/>
    </source>
</evidence>